<dbReference type="InterPro" id="IPR051723">
    <property type="entry name" value="Bact_OM_Invasion-Related"/>
</dbReference>
<name>A0A1C6YZS4_HAFAL</name>
<dbReference type="InterPro" id="IPR011250">
    <property type="entry name" value="OMP/PagP_B-barrel"/>
</dbReference>
<dbReference type="GO" id="GO:0009279">
    <property type="term" value="C:cell outer membrane"/>
    <property type="evidence" value="ECO:0007669"/>
    <property type="project" value="UniProtKB-SubCell"/>
</dbReference>
<keyword evidence="2" id="KW-1134">Transmembrane beta strand</keyword>
<dbReference type="EMBL" id="FMIQ01000034">
    <property type="protein sequence ID" value="SCM52437.1"/>
    <property type="molecule type" value="Genomic_DNA"/>
</dbReference>
<proteinExistence type="predicted"/>
<sequence>MSVLGTMSTVSTLSHAAENTNGFYVSGKMGTSIVSTHDAQSTYADNGITVLETKTANKNKGVFGGGITAGYDFYDQYQVPLRLEVDMTFRGKGSSDGRVAYDIDGEQGVSTIENKVRMNSYMVNGYFDFHNESAFTPYISASIGLANLKLENKTYEGDDSDHISNSANNFAWGLGAGVKYDINTNLALDLSYKYINAGKVDASRTDDGFSYTSKLKSYSNDMMVGVTYKF</sequence>
<keyword evidence="5" id="KW-0472">Membrane</keyword>
<dbReference type="SUPFAM" id="SSF56925">
    <property type="entry name" value="OMPA-like"/>
    <property type="match status" value="1"/>
</dbReference>
<dbReference type="Pfam" id="PF13505">
    <property type="entry name" value="OMP_b-brl"/>
    <property type="match status" value="1"/>
</dbReference>
<reference evidence="7 8" key="1">
    <citation type="submission" date="2016-09" db="EMBL/GenBank/DDBJ databases">
        <authorList>
            <person name="Capua I."/>
            <person name="De Benedictis P."/>
            <person name="Joannis T."/>
            <person name="Lombin L.H."/>
            <person name="Cattoli G."/>
        </authorList>
    </citation>
    <scope>NUCLEOTIDE SEQUENCE [LARGE SCALE GENOMIC DNA]</scope>
    <source>
        <strain evidence="7 8">GB001</strain>
    </source>
</reference>
<evidence type="ECO:0000313" key="7">
    <source>
        <dbReference type="EMBL" id="SCM52437.1"/>
    </source>
</evidence>
<dbReference type="Proteomes" id="UP000094844">
    <property type="component" value="Unassembled WGS sequence"/>
</dbReference>
<gene>
    <name evidence="7" type="ORF">BN1044_01921</name>
</gene>
<evidence type="ECO:0000259" key="6">
    <source>
        <dbReference type="Pfam" id="PF13505"/>
    </source>
</evidence>
<dbReference type="PANTHER" id="PTHR35892:SF2">
    <property type="entry name" value="OUTER MEMBRANE PROTEIN PAGN"/>
    <property type="match status" value="1"/>
</dbReference>
<accession>A0A1C6YZS4</accession>
<keyword evidence="3" id="KW-0812">Transmembrane</keyword>
<evidence type="ECO:0000313" key="8">
    <source>
        <dbReference type="Proteomes" id="UP000094844"/>
    </source>
</evidence>
<evidence type="ECO:0000256" key="4">
    <source>
        <dbReference type="ARBA" id="ARBA00022729"/>
    </source>
</evidence>
<comment type="subcellular location">
    <subcellularLocation>
        <location evidence="1">Cell outer membrane</location>
        <topology evidence="1">Multi-pass membrane protein</topology>
    </subcellularLocation>
</comment>
<feature type="domain" description="Outer membrane protein beta-barrel" evidence="6">
    <location>
        <begin position="6"/>
        <end position="230"/>
    </location>
</feature>
<protein>
    <submittedName>
        <fullName evidence="7">Opacity protein</fullName>
    </submittedName>
</protein>
<evidence type="ECO:0000256" key="5">
    <source>
        <dbReference type="ARBA" id="ARBA00023136"/>
    </source>
</evidence>
<dbReference type="Gene3D" id="2.40.160.20">
    <property type="match status" value="1"/>
</dbReference>
<evidence type="ECO:0000256" key="1">
    <source>
        <dbReference type="ARBA" id="ARBA00004571"/>
    </source>
</evidence>
<evidence type="ECO:0000256" key="2">
    <source>
        <dbReference type="ARBA" id="ARBA00022452"/>
    </source>
</evidence>
<keyword evidence="4" id="KW-0732">Signal</keyword>
<dbReference type="InterPro" id="IPR027385">
    <property type="entry name" value="Beta-barrel_OMP"/>
</dbReference>
<dbReference type="AlphaFoldDB" id="A0A1C6YZS4"/>
<organism evidence="7 8">
    <name type="scientific">Hafnia alvei</name>
    <dbReference type="NCBI Taxonomy" id="569"/>
    <lineage>
        <taxon>Bacteria</taxon>
        <taxon>Pseudomonadati</taxon>
        <taxon>Pseudomonadota</taxon>
        <taxon>Gammaproteobacteria</taxon>
        <taxon>Enterobacterales</taxon>
        <taxon>Hafniaceae</taxon>
        <taxon>Hafnia</taxon>
    </lineage>
</organism>
<dbReference type="PANTHER" id="PTHR35892">
    <property type="entry name" value="OUTER MEMBRANE PROTEIN PAGN-RELATED"/>
    <property type="match status" value="1"/>
</dbReference>
<dbReference type="OrthoDB" id="6101900at2"/>
<evidence type="ECO:0000256" key="3">
    <source>
        <dbReference type="ARBA" id="ARBA00022692"/>
    </source>
</evidence>